<keyword evidence="4 5" id="KW-0012">Acyltransferase</keyword>
<keyword evidence="6" id="KW-1185">Reference proteome</keyword>
<dbReference type="InterPro" id="IPR050179">
    <property type="entry name" value="Trans_hexapeptide_repeat"/>
</dbReference>
<dbReference type="InterPro" id="IPR018357">
    <property type="entry name" value="Hexapep_transf_CS"/>
</dbReference>
<dbReference type="PANTHER" id="PTHR43300">
    <property type="entry name" value="ACETYLTRANSFERASE"/>
    <property type="match status" value="1"/>
</dbReference>
<dbReference type="KEGG" id="tmk:QGN29_02265"/>
<comment type="similarity">
    <text evidence="1">Belongs to the transferase hexapeptide repeat family.</text>
</comment>
<keyword evidence="3" id="KW-0677">Repeat</keyword>
<evidence type="ECO:0000256" key="1">
    <source>
        <dbReference type="ARBA" id="ARBA00007274"/>
    </source>
</evidence>
<dbReference type="Pfam" id="PF00132">
    <property type="entry name" value="Hexapep"/>
    <property type="match status" value="1"/>
</dbReference>
<protein>
    <submittedName>
        <fullName evidence="5">CatB-related O-acetyltransferase</fullName>
        <ecNumber evidence="5">2.3.1.-</ecNumber>
    </submittedName>
</protein>
<evidence type="ECO:0000256" key="2">
    <source>
        <dbReference type="ARBA" id="ARBA00022679"/>
    </source>
</evidence>
<evidence type="ECO:0000256" key="4">
    <source>
        <dbReference type="ARBA" id="ARBA00023315"/>
    </source>
</evidence>
<proteinExistence type="inferred from homology"/>
<accession>A0AA52EJI4</accession>
<dbReference type="PANTHER" id="PTHR43300:SF11">
    <property type="entry name" value="ACETYLTRANSFERASE RV3034C-RELATED"/>
    <property type="match status" value="1"/>
</dbReference>
<dbReference type="GO" id="GO:0016746">
    <property type="term" value="F:acyltransferase activity"/>
    <property type="evidence" value="ECO:0007669"/>
    <property type="project" value="UniProtKB-KW"/>
</dbReference>
<name>A0AA52EJI4_9PROT</name>
<dbReference type="SUPFAM" id="SSF51161">
    <property type="entry name" value="Trimeric LpxA-like enzymes"/>
    <property type="match status" value="1"/>
</dbReference>
<keyword evidence="2 5" id="KW-0808">Transferase</keyword>
<sequence>MRNILLTEKLKKTMHAKGVETLFGAGSVHLPENTEIEAPGSLKWLRVEQLYHAGAFSYAVSGYACGLKMGRYCSIGEQVQIGRQDHPTTWLSTSPIQYLNDKLFNLGDDFNHAENYQMYKSHLVGKVPSTKLQITHIGNDVWIGHGAMVRAGVTIGDGAIVAAGSVVSKDVPPYAVVAGNPARIKKYRFSEDQIEKLQELQWWRFAPWQMGRIPFHDIDAAIDHLDKEIPHLEPFEADVVKLKEIAD</sequence>
<dbReference type="Proteomes" id="UP001268683">
    <property type="component" value="Chromosome"/>
</dbReference>
<dbReference type="InterPro" id="IPR011004">
    <property type="entry name" value="Trimer_LpxA-like_sf"/>
</dbReference>
<dbReference type="RefSeq" id="WP_310799040.1">
    <property type="nucleotide sequence ID" value="NZ_CP123872.1"/>
</dbReference>
<dbReference type="PROSITE" id="PS00101">
    <property type="entry name" value="HEXAPEP_TRANSFERASES"/>
    <property type="match status" value="1"/>
</dbReference>
<dbReference type="EMBL" id="CP123872">
    <property type="protein sequence ID" value="WND03191.1"/>
    <property type="molecule type" value="Genomic_DNA"/>
</dbReference>
<dbReference type="EC" id="2.3.1.-" evidence="5"/>
<reference evidence="5" key="1">
    <citation type="submission" date="2023-04" db="EMBL/GenBank/DDBJ databases">
        <title>Complete genome sequence of Temperatibacter marinus.</title>
        <authorList>
            <person name="Rong J.-C."/>
            <person name="Yi M.-L."/>
            <person name="Zhao Q."/>
        </authorList>
    </citation>
    <scope>NUCLEOTIDE SEQUENCE</scope>
    <source>
        <strain evidence="5">NBRC 110045</strain>
    </source>
</reference>
<organism evidence="5 6">
    <name type="scientific">Temperatibacter marinus</name>
    <dbReference type="NCBI Taxonomy" id="1456591"/>
    <lineage>
        <taxon>Bacteria</taxon>
        <taxon>Pseudomonadati</taxon>
        <taxon>Pseudomonadota</taxon>
        <taxon>Alphaproteobacteria</taxon>
        <taxon>Kordiimonadales</taxon>
        <taxon>Temperatibacteraceae</taxon>
        <taxon>Temperatibacter</taxon>
    </lineage>
</organism>
<dbReference type="CDD" id="cd03349">
    <property type="entry name" value="LbH_XAT"/>
    <property type="match status" value="1"/>
</dbReference>
<gene>
    <name evidence="5" type="ORF">QGN29_02265</name>
</gene>
<dbReference type="Gene3D" id="2.160.10.10">
    <property type="entry name" value="Hexapeptide repeat proteins"/>
    <property type="match status" value="1"/>
</dbReference>
<dbReference type="AlphaFoldDB" id="A0AA52EJI4"/>
<evidence type="ECO:0000256" key="3">
    <source>
        <dbReference type="ARBA" id="ARBA00022737"/>
    </source>
</evidence>
<evidence type="ECO:0000313" key="5">
    <source>
        <dbReference type="EMBL" id="WND03191.1"/>
    </source>
</evidence>
<dbReference type="InterPro" id="IPR001451">
    <property type="entry name" value="Hexapep"/>
</dbReference>
<evidence type="ECO:0000313" key="6">
    <source>
        <dbReference type="Proteomes" id="UP001268683"/>
    </source>
</evidence>